<feature type="domain" description="Peptidase S1" evidence="10">
    <location>
        <begin position="52"/>
        <end position="275"/>
    </location>
</feature>
<keyword evidence="8" id="KW-1015">Disulfide bond</keyword>
<dbReference type="InterPro" id="IPR009003">
    <property type="entry name" value="Peptidase_S1_PA"/>
</dbReference>
<dbReference type="SMART" id="SM00020">
    <property type="entry name" value="Tryp_SPc"/>
    <property type="match status" value="1"/>
</dbReference>
<evidence type="ECO:0000259" key="10">
    <source>
        <dbReference type="PROSITE" id="PS50240"/>
    </source>
</evidence>
<dbReference type="Pfam" id="PF00089">
    <property type="entry name" value="Trypsin"/>
    <property type="match status" value="1"/>
</dbReference>
<gene>
    <name evidence="11" type="primary">CTR2</name>
</gene>
<evidence type="ECO:0000256" key="1">
    <source>
        <dbReference type="ARBA" id="ARBA00004613"/>
    </source>
</evidence>
<dbReference type="EMBL" id="GAMC01003630">
    <property type="protein sequence ID" value="JAC02926.1"/>
    <property type="molecule type" value="mRNA"/>
</dbReference>
<dbReference type="PRINTS" id="PR00722">
    <property type="entry name" value="CHYMOTRYPSIN"/>
</dbReference>
<keyword evidence="3" id="KW-0964">Secreted</keyword>
<protein>
    <submittedName>
        <fullName evidence="11">Chymotrypsin-2</fullName>
    </submittedName>
</protein>
<dbReference type="PROSITE" id="PS50240">
    <property type="entry name" value="TRYPSIN_DOM"/>
    <property type="match status" value="1"/>
</dbReference>
<dbReference type="FunFam" id="2.40.10.10:FF:000047">
    <property type="entry name" value="Trypsin eta"/>
    <property type="match status" value="1"/>
</dbReference>
<proteinExistence type="evidence at transcript level"/>
<dbReference type="PROSITE" id="PS00134">
    <property type="entry name" value="TRYPSIN_HIS"/>
    <property type="match status" value="1"/>
</dbReference>
<reference evidence="11" key="1">
    <citation type="submission" date="2013-07" db="EMBL/GenBank/DDBJ databases">
        <authorList>
            <person name="Geib S."/>
        </authorList>
    </citation>
    <scope>NUCLEOTIDE SEQUENCE</scope>
</reference>
<dbReference type="AlphaFoldDB" id="W8BP45"/>
<dbReference type="GO" id="GO:0016485">
    <property type="term" value="P:protein processing"/>
    <property type="evidence" value="ECO:0007669"/>
    <property type="project" value="UniProtKB-ARBA"/>
</dbReference>
<evidence type="ECO:0000256" key="7">
    <source>
        <dbReference type="ARBA" id="ARBA00023145"/>
    </source>
</evidence>
<keyword evidence="6" id="KW-0720">Serine protease</keyword>
<dbReference type="Gene3D" id="2.40.10.10">
    <property type="entry name" value="Trypsin-like serine proteases"/>
    <property type="match status" value="1"/>
</dbReference>
<evidence type="ECO:0000256" key="5">
    <source>
        <dbReference type="ARBA" id="ARBA00022801"/>
    </source>
</evidence>
<dbReference type="InterPro" id="IPR050430">
    <property type="entry name" value="Peptidase_S1"/>
</dbReference>
<organism evidence="11">
    <name type="scientific">Ceratitis capitata</name>
    <name type="common">Mediterranean fruit fly</name>
    <name type="synonym">Tephritis capitata</name>
    <dbReference type="NCBI Taxonomy" id="7213"/>
    <lineage>
        <taxon>Eukaryota</taxon>
        <taxon>Metazoa</taxon>
        <taxon>Ecdysozoa</taxon>
        <taxon>Arthropoda</taxon>
        <taxon>Hexapoda</taxon>
        <taxon>Insecta</taxon>
        <taxon>Pterygota</taxon>
        <taxon>Neoptera</taxon>
        <taxon>Endopterygota</taxon>
        <taxon>Diptera</taxon>
        <taxon>Brachycera</taxon>
        <taxon>Muscomorpha</taxon>
        <taxon>Tephritoidea</taxon>
        <taxon>Tephritidae</taxon>
        <taxon>Ceratitis</taxon>
        <taxon>Ceratitis</taxon>
    </lineage>
</organism>
<keyword evidence="7" id="KW-0865">Zymogen</keyword>
<dbReference type="OrthoDB" id="8440449at2759"/>
<dbReference type="CDD" id="cd00190">
    <property type="entry name" value="Tryp_SPc"/>
    <property type="match status" value="1"/>
</dbReference>
<evidence type="ECO:0000256" key="8">
    <source>
        <dbReference type="ARBA" id="ARBA00023157"/>
    </source>
</evidence>
<dbReference type="GO" id="GO:0005576">
    <property type="term" value="C:extracellular region"/>
    <property type="evidence" value="ECO:0007669"/>
    <property type="project" value="UniProtKB-SubCell"/>
</dbReference>
<dbReference type="GO" id="GO:0004252">
    <property type="term" value="F:serine-type endopeptidase activity"/>
    <property type="evidence" value="ECO:0007669"/>
    <property type="project" value="InterPro"/>
</dbReference>
<dbReference type="SUPFAM" id="SSF50494">
    <property type="entry name" value="Trypsin-like serine proteases"/>
    <property type="match status" value="1"/>
</dbReference>
<dbReference type="MEROPS" id="S01.A94"/>
<evidence type="ECO:0000256" key="9">
    <source>
        <dbReference type="SAM" id="SignalP"/>
    </source>
</evidence>
<name>W8BP45_CERCA</name>
<feature type="non-terminal residue" evidence="11">
    <location>
        <position position="1"/>
    </location>
</feature>
<reference evidence="11" key="2">
    <citation type="journal article" date="2014" name="BMC Genomics">
        <title>A genomic perspective to assessing quality of mass-reared SIT flies used in Mediterranean fruit fly (Ceratitis capitata) eradication in California.</title>
        <authorList>
            <person name="Calla B."/>
            <person name="Hall B."/>
            <person name="Hou S."/>
            <person name="Geib S.M."/>
        </authorList>
    </citation>
    <scope>NUCLEOTIDE SEQUENCE</scope>
</reference>
<dbReference type="InterPro" id="IPR018114">
    <property type="entry name" value="TRYPSIN_HIS"/>
</dbReference>
<dbReference type="InterPro" id="IPR043504">
    <property type="entry name" value="Peptidase_S1_PA_chymotrypsin"/>
</dbReference>
<dbReference type="InterPro" id="IPR001254">
    <property type="entry name" value="Trypsin_dom"/>
</dbReference>
<evidence type="ECO:0000256" key="6">
    <source>
        <dbReference type="ARBA" id="ARBA00022825"/>
    </source>
</evidence>
<keyword evidence="5" id="KW-0378">Hydrolase</keyword>
<comment type="similarity">
    <text evidence="2">Belongs to the peptidase S1 family.</text>
</comment>
<evidence type="ECO:0000256" key="2">
    <source>
        <dbReference type="ARBA" id="ARBA00007664"/>
    </source>
</evidence>
<evidence type="ECO:0000313" key="11">
    <source>
        <dbReference type="EMBL" id="JAC02926.1"/>
    </source>
</evidence>
<evidence type="ECO:0000256" key="4">
    <source>
        <dbReference type="ARBA" id="ARBA00022670"/>
    </source>
</evidence>
<dbReference type="InterPro" id="IPR001314">
    <property type="entry name" value="Peptidase_S1A"/>
</dbReference>
<dbReference type="PANTHER" id="PTHR24276:SF96">
    <property type="entry name" value="PEPTIDASE S1 DOMAIN-CONTAINING PROTEIN"/>
    <property type="match status" value="1"/>
</dbReference>
<accession>W8BP45</accession>
<feature type="chain" id="PRO_5004906369" evidence="9">
    <location>
        <begin position="34"/>
        <end position="280"/>
    </location>
</feature>
<evidence type="ECO:0000256" key="3">
    <source>
        <dbReference type="ARBA" id="ARBA00022525"/>
    </source>
</evidence>
<keyword evidence="9" id="KW-0732">Signal</keyword>
<sequence>FKTEMNTTVKWNRMYKLVTVFLSVIMLLSPCEARGIDLTPKKSNEIKIVGRVVGGDEVTKGALPYQVAIYNTFGEFVCGGAIVAPEWILTAGHCMDWPKKYLKIATGTAQWEHPGAEYTAEDVKIHCLYNTPMYHNDIALIRLNKAIVYDSYTAPIELATSNTLQTGDDLVLSGWGAIRSWGNAVSTLKKVDLKYLDHATCESSVRNAKFLGDGHICTSTKDGKGACSYDSGGPLVDSNELLVGIVNGGEPCALGFPDTFASVAYYHDWITNTMAGSDDC</sequence>
<feature type="signal peptide" evidence="9">
    <location>
        <begin position="1"/>
        <end position="33"/>
    </location>
</feature>
<dbReference type="PANTHER" id="PTHR24276">
    <property type="entry name" value="POLYSERASE-RELATED"/>
    <property type="match status" value="1"/>
</dbReference>
<keyword evidence="4" id="KW-0645">Protease</keyword>
<comment type="subcellular location">
    <subcellularLocation>
        <location evidence="1">Secreted</location>
    </subcellularLocation>
</comment>